<evidence type="ECO:0000313" key="1">
    <source>
        <dbReference type="EMBL" id="SJM35128.1"/>
    </source>
</evidence>
<gene>
    <name evidence="1" type="ORF">BQ8482_60139</name>
</gene>
<keyword evidence="2" id="KW-1185">Reference proteome</keyword>
<dbReference type="AlphaFoldDB" id="A0A2P9AVC1"/>
<accession>A0A2P9AVC1</accession>
<dbReference type="EMBL" id="FUIG01000070">
    <property type="protein sequence ID" value="SJM35128.1"/>
    <property type="molecule type" value="Genomic_DNA"/>
</dbReference>
<reference evidence="2" key="1">
    <citation type="submission" date="2016-12" db="EMBL/GenBank/DDBJ databases">
        <authorList>
            <person name="Brunel B."/>
        </authorList>
    </citation>
    <scope>NUCLEOTIDE SEQUENCE [LARGE SCALE GENOMIC DNA]</scope>
</reference>
<dbReference type="Proteomes" id="UP000245698">
    <property type="component" value="Unassembled WGS sequence"/>
</dbReference>
<organism evidence="1 2">
    <name type="scientific">Mesorhizobium delmotii</name>
    <dbReference type="NCBI Taxonomy" id="1631247"/>
    <lineage>
        <taxon>Bacteria</taxon>
        <taxon>Pseudomonadati</taxon>
        <taxon>Pseudomonadota</taxon>
        <taxon>Alphaproteobacteria</taxon>
        <taxon>Hyphomicrobiales</taxon>
        <taxon>Phyllobacteriaceae</taxon>
        <taxon>Mesorhizobium</taxon>
    </lineage>
</organism>
<evidence type="ECO:0000313" key="2">
    <source>
        <dbReference type="Proteomes" id="UP000245698"/>
    </source>
</evidence>
<name>A0A2P9AVC1_9HYPH</name>
<protein>
    <submittedName>
        <fullName evidence="1">Uncharacterized protein</fullName>
    </submittedName>
</protein>
<proteinExistence type="predicted"/>
<sequence>MPGEVGNLDIQNTAGHAVTTLEFDGQVDHGEVDYYVYSTLGSAAGTGDLLFA</sequence>